<dbReference type="CDD" id="cd06261">
    <property type="entry name" value="TM_PBP2"/>
    <property type="match status" value="1"/>
</dbReference>
<dbReference type="InterPro" id="IPR035906">
    <property type="entry name" value="MetI-like_sf"/>
</dbReference>
<proteinExistence type="inferred from homology"/>
<dbReference type="PANTHER" id="PTHR30151">
    <property type="entry name" value="ALKANE SULFONATE ABC TRANSPORTER-RELATED, MEMBRANE SUBUNIT"/>
    <property type="match status" value="1"/>
</dbReference>
<feature type="transmembrane region" description="Helical" evidence="7">
    <location>
        <begin position="216"/>
        <end position="238"/>
    </location>
</feature>
<dbReference type="Pfam" id="PF00528">
    <property type="entry name" value="BPD_transp_1"/>
    <property type="match status" value="1"/>
</dbReference>
<evidence type="ECO:0000256" key="7">
    <source>
        <dbReference type="RuleBase" id="RU363032"/>
    </source>
</evidence>
<evidence type="ECO:0000256" key="2">
    <source>
        <dbReference type="ARBA" id="ARBA00022448"/>
    </source>
</evidence>
<name>A0ABW5QI04_9HYPH</name>
<feature type="transmembrane region" description="Helical" evidence="7">
    <location>
        <begin position="92"/>
        <end position="111"/>
    </location>
</feature>
<reference evidence="10" key="1">
    <citation type="journal article" date="2019" name="Int. J. Syst. Evol. Microbiol.">
        <title>The Global Catalogue of Microorganisms (GCM) 10K type strain sequencing project: providing services to taxonomists for standard genome sequencing and annotation.</title>
        <authorList>
            <consortium name="The Broad Institute Genomics Platform"/>
            <consortium name="The Broad Institute Genome Sequencing Center for Infectious Disease"/>
            <person name="Wu L."/>
            <person name="Ma J."/>
        </authorList>
    </citation>
    <scope>NUCLEOTIDE SEQUENCE [LARGE SCALE GENOMIC DNA]</scope>
    <source>
        <strain evidence="10">CCM 7427</strain>
    </source>
</reference>
<dbReference type="SUPFAM" id="SSF161098">
    <property type="entry name" value="MetI-like"/>
    <property type="match status" value="1"/>
</dbReference>
<keyword evidence="2 7" id="KW-0813">Transport</keyword>
<evidence type="ECO:0000313" key="9">
    <source>
        <dbReference type="EMBL" id="MFD2647387.1"/>
    </source>
</evidence>
<organism evidence="9 10">
    <name type="scientific">Devosia albogilva</name>
    <dbReference type="NCBI Taxonomy" id="429726"/>
    <lineage>
        <taxon>Bacteria</taxon>
        <taxon>Pseudomonadati</taxon>
        <taxon>Pseudomonadota</taxon>
        <taxon>Alphaproteobacteria</taxon>
        <taxon>Hyphomicrobiales</taxon>
        <taxon>Devosiaceae</taxon>
        <taxon>Devosia</taxon>
    </lineage>
</organism>
<dbReference type="RefSeq" id="WP_386832414.1">
    <property type="nucleotide sequence ID" value="NZ_JBHUNP010000001.1"/>
</dbReference>
<dbReference type="Proteomes" id="UP001597521">
    <property type="component" value="Unassembled WGS sequence"/>
</dbReference>
<gene>
    <name evidence="9" type="ORF">ACFSX5_06190</name>
</gene>
<accession>A0ABW5QI04</accession>
<feature type="transmembrane region" description="Helical" evidence="7">
    <location>
        <begin position="35"/>
        <end position="52"/>
    </location>
</feature>
<evidence type="ECO:0000259" key="8">
    <source>
        <dbReference type="PROSITE" id="PS50928"/>
    </source>
</evidence>
<dbReference type="Gene3D" id="1.10.3720.10">
    <property type="entry name" value="MetI-like"/>
    <property type="match status" value="1"/>
</dbReference>
<keyword evidence="4 7" id="KW-0812">Transmembrane</keyword>
<protein>
    <submittedName>
        <fullName evidence="9">ABC transporter permease</fullName>
    </submittedName>
</protein>
<dbReference type="EMBL" id="JBHUNP010000001">
    <property type="protein sequence ID" value="MFD2647387.1"/>
    <property type="molecule type" value="Genomic_DNA"/>
</dbReference>
<dbReference type="PANTHER" id="PTHR30151:SF0">
    <property type="entry name" value="ABC TRANSPORTER PERMEASE PROTEIN MJ0413-RELATED"/>
    <property type="match status" value="1"/>
</dbReference>
<evidence type="ECO:0000256" key="4">
    <source>
        <dbReference type="ARBA" id="ARBA00022692"/>
    </source>
</evidence>
<comment type="caution">
    <text evidence="9">The sequence shown here is derived from an EMBL/GenBank/DDBJ whole genome shotgun (WGS) entry which is preliminary data.</text>
</comment>
<feature type="transmembrane region" description="Helical" evidence="7">
    <location>
        <begin position="191"/>
        <end position="210"/>
    </location>
</feature>
<comment type="subcellular location">
    <subcellularLocation>
        <location evidence="1 7">Cell membrane</location>
        <topology evidence="1 7">Multi-pass membrane protein</topology>
    </subcellularLocation>
</comment>
<feature type="domain" description="ABC transmembrane type-1" evidence="8">
    <location>
        <begin position="85"/>
        <end position="265"/>
    </location>
</feature>
<evidence type="ECO:0000256" key="5">
    <source>
        <dbReference type="ARBA" id="ARBA00022989"/>
    </source>
</evidence>
<feature type="transmembrane region" description="Helical" evidence="7">
    <location>
        <begin position="123"/>
        <end position="145"/>
    </location>
</feature>
<evidence type="ECO:0000256" key="1">
    <source>
        <dbReference type="ARBA" id="ARBA00004651"/>
    </source>
</evidence>
<keyword evidence="6 7" id="KW-0472">Membrane</keyword>
<keyword evidence="10" id="KW-1185">Reference proteome</keyword>
<evidence type="ECO:0000256" key="3">
    <source>
        <dbReference type="ARBA" id="ARBA00022475"/>
    </source>
</evidence>
<sequence>MAGSISPAVGTGPAVSGKPIHILNLRKDLTGPQALVVRILALVVFAVLWQFAAEAADSILIPTFTETMEAIYQTAFVTGEIWPALWVSNLPLIIGFAVSVLISVPLGLAMARWKAIDAALSPVIALALALPIAPLIPVVLVALGMGMTPKVVIIVLFSWVFIATNVRAGARRVDKSLVEMAQSYGATEGQVWWRILIPGAIPAVFAGLRIGLGRAFAGMVIVELIMLPIGIGALLLDYRGDFKAGLLYATTILVMVEAVILALLMQALERRLIQWK</sequence>
<evidence type="ECO:0000256" key="6">
    <source>
        <dbReference type="ARBA" id="ARBA00023136"/>
    </source>
</evidence>
<dbReference type="PROSITE" id="PS50928">
    <property type="entry name" value="ABC_TM1"/>
    <property type="match status" value="1"/>
</dbReference>
<feature type="transmembrane region" description="Helical" evidence="7">
    <location>
        <begin position="151"/>
        <end position="170"/>
    </location>
</feature>
<comment type="similarity">
    <text evidence="7">Belongs to the binding-protein-dependent transport system permease family.</text>
</comment>
<keyword evidence="3" id="KW-1003">Cell membrane</keyword>
<feature type="transmembrane region" description="Helical" evidence="7">
    <location>
        <begin position="245"/>
        <end position="268"/>
    </location>
</feature>
<keyword evidence="5 7" id="KW-1133">Transmembrane helix</keyword>
<dbReference type="InterPro" id="IPR000515">
    <property type="entry name" value="MetI-like"/>
</dbReference>
<evidence type="ECO:0000313" key="10">
    <source>
        <dbReference type="Proteomes" id="UP001597521"/>
    </source>
</evidence>